<reference evidence="1 2" key="1">
    <citation type="journal article" date="2021" name="Environ. Microbiol.">
        <title>Genetic insights into the dark matter of the mammalian gut microbiota through targeted genome reconstruction.</title>
        <authorList>
            <person name="Lugli G.A."/>
            <person name="Alessandri G."/>
            <person name="Milani C."/>
            <person name="Viappiani A."/>
            <person name="Fontana F."/>
            <person name="Tarracchini C."/>
            <person name="Mancabelli L."/>
            <person name="Argentini C."/>
            <person name="Ruiz L."/>
            <person name="Margolles A."/>
            <person name="van Sinderen D."/>
            <person name="Turroni F."/>
            <person name="Ventura M."/>
        </authorList>
    </citation>
    <scope>NUCLEOTIDE SEQUENCE [LARGE SCALE GENOMIC DNA]</scope>
    <source>
        <strain evidence="1 2">MA1</strain>
    </source>
</reference>
<accession>A0ABS9VVI3</accession>
<protein>
    <submittedName>
        <fullName evidence="1">Uncharacterized protein</fullName>
    </submittedName>
</protein>
<dbReference type="EMBL" id="JAFEJT020000027">
    <property type="protein sequence ID" value="MCH9276117.1"/>
    <property type="molecule type" value="Genomic_DNA"/>
</dbReference>
<dbReference type="Proteomes" id="UP000710815">
    <property type="component" value="Unassembled WGS sequence"/>
</dbReference>
<evidence type="ECO:0000313" key="1">
    <source>
        <dbReference type="EMBL" id="MCH9276117.1"/>
    </source>
</evidence>
<sequence length="111" mass="12479">MPYKTQEFTIDTYVCDLCGFIETAITNETADTDGYELLEDKGWHSTPPSIFDDRCRCYCPNCCANHQINSPNLCAECDTITYNDHAEGHLDGETWTCAACTAKLEEEYANS</sequence>
<gene>
    <name evidence="1" type="ORF">JS533_007515</name>
</gene>
<organism evidence="1 2">
    <name type="scientific">Bifidobacterium amazonense</name>
    <dbReference type="NCBI Taxonomy" id="2809027"/>
    <lineage>
        <taxon>Bacteria</taxon>
        <taxon>Bacillati</taxon>
        <taxon>Actinomycetota</taxon>
        <taxon>Actinomycetes</taxon>
        <taxon>Bifidobacteriales</taxon>
        <taxon>Bifidobacteriaceae</taxon>
        <taxon>Bifidobacterium</taxon>
    </lineage>
</organism>
<keyword evidence="2" id="KW-1185">Reference proteome</keyword>
<comment type="caution">
    <text evidence="1">The sequence shown here is derived from an EMBL/GenBank/DDBJ whole genome shotgun (WGS) entry which is preliminary data.</text>
</comment>
<proteinExistence type="predicted"/>
<dbReference type="RefSeq" id="WP_241513818.1">
    <property type="nucleotide sequence ID" value="NZ_JAFEJT020000027.1"/>
</dbReference>
<name>A0ABS9VVI3_9BIFI</name>
<reference evidence="1 2" key="2">
    <citation type="journal article" date="2021" name="Syst. Appl. Microbiol.">
        <title>Phylogenetic classification of ten novel species belonging to the genus Bifidobacterium comprising B. phasiani sp. nov., B. pongonis sp. nov., B. saguinibicoloris sp. nov., B. colobi sp. nov., B. simiiventris sp. nov., B. santillanense sp. nov., B. miconis sp. nov., B. amazonense sp. nov., B. pluvialisilvae sp. nov., and B. miconisargentati sp. nov.</title>
        <authorList>
            <person name="Lugli G.A."/>
            <person name="Calvete-Torre I."/>
            <person name="Alessandri G."/>
            <person name="Milani C."/>
            <person name="Turroni F."/>
            <person name="Laiolo P."/>
            <person name="Ossiprandi M.C."/>
            <person name="Margolles A."/>
            <person name="Ruiz L."/>
            <person name="Ventura M."/>
        </authorList>
    </citation>
    <scope>NUCLEOTIDE SEQUENCE [LARGE SCALE GENOMIC DNA]</scope>
    <source>
        <strain evidence="1 2">MA1</strain>
    </source>
</reference>
<evidence type="ECO:0000313" key="2">
    <source>
        <dbReference type="Proteomes" id="UP000710815"/>
    </source>
</evidence>